<dbReference type="PATRIC" id="fig|284581.3.peg.2776"/>
<dbReference type="RefSeq" id="WP_053402518.1">
    <property type="nucleotide sequence ID" value="NZ_JAMAUM010000010.1"/>
</dbReference>
<name>A0A0M0KV74_9BACI</name>
<keyword evidence="2" id="KW-1185">Reference proteome</keyword>
<dbReference type="AlphaFoldDB" id="A0A0M0KV74"/>
<proteinExistence type="predicted"/>
<dbReference type="EMBL" id="LILC01000023">
    <property type="protein sequence ID" value="KOO42721.1"/>
    <property type="molecule type" value="Genomic_DNA"/>
</dbReference>
<dbReference type="STRING" id="284581.AMD01_16370"/>
<dbReference type="OrthoDB" id="2886805at2"/>
<gene>
    <name evidence="1" type="ORF">AMD01_16370</name>
</gene>
<evidence type="ECO:0000313" key="1">
    <source>
        <dbReference type="EMBL" id="KOO42721.1"/>
    </source>
</evidence>
<sequence length="101" mass="11704">MKADIEAQIQAIFHDREVYPAGSYKPVYITDVKWNGQMDHFIVQYKLSESTYTFHYDKNHDASIHANPVEQLKAEVAYVIRMCERGIGAKAYYPCTTITLR</sequence>
<evidence type="ECO:0000313" key="2">
    <source>
        <dbReference type="Proteomes" id="UP000037558"/>
    </source>
</evidence>
<protein>
    <submittedName>
        <fullName evidence="1">Uncharacterized protein</fullName>
    </submittedName>
</protein>
<reference evidence="2" key="1">
    <citation type="submission" date="2015-08" db="EMBL/GenBank/DDBJ databases">
        <title>Fjat-14210 dsm16467.</title>
        <authorList>
            <person name="Liu B."/>
            <person name="Wang J."/>
            <person name="Zhu Y."/>
            <person name="Liu G."/>
            <person name="Chen Q."/>
            <person name="Chen Z."/>
            <person name="Lan J."/>
            <person name="Che J."/>
            <person name="Ge C."/>
            <person name="Shi H."/>
            <person name="Pan Z."/>
            <person name="Liu X."/>
        </authorList>
    </citation>
    <scope>NUCLEOTIDE SEQUENCE [LARGE SCALE GENOMIC DNA]</scope>
    <source>
        <strain evidence="2">DSM 16467</strain>
    </source>
</reference>
<comment type="caution">
    <text evidence="1">The sequence shown here is derived from an EMBL/GenBank/DDBJ whole genome shotgun (WGS) entry which is preliminary data.</text>
</comment>
<dbReference type="Proteomes" id="UP000037558">
    <property type="component" value="Unassembled WGS sequence"/>
</dbReference>
<organism evidence="1 2">
    <name type="scientific">Priestia koreensis</name>
    <dbReference type="NCBI Taxonomy" id="284581"/>
    <lineage>
        <taxon>Bacteria</taxon>
        <taxon>Bacillati</taxon>
        <taxon>Bacillota</taxon>
        <taxon>Bacilli</taxon>
        <taxon>Bacillales</taxon>
        <taxon>Bacillaceae</taxon>
        <taxon>Priestia</taxon>
    </lineage>
</organism>
<accession>A0A0M0KV74</accession>